<feature type="region of interest" description="Disordered" evidence="1">
    <location>
        <begin position="36"/>
        <end position="64"/>
    </location>
</feature>
<dbReference type="Proteomes" id="UP000822476">
    <property type="component" value="Unassembled WGS sequence"/>
</dbReference>
<protein>
    <recommendedName>
        <fullName evidence="4">Protein phosphatase 1 regulatory subunit 35 C-terminal domain-containing protein</fullName>
    </recommendedName>
</protein>
<feature type="compositionally biased region" description="Polar residues" evidence="1">
    <location>
        <begin position="49"/>
        <end position="64"/>
    </location>
</feature>
<comment type="caution">
    <text evidence="2">The sequence shown here is derived from an EMBL/GenBank/DDBJ whole genome shotgun (WGS) entry which is preliminary data.</text>
</comment>
<evidence type="ECO:0000256" key="1">
    <source>
        <dbReference type="SAM" id="MobiDB-lite"/>
    </source>
</evidence>
<dbReference type="OrthoDB" id="6255118at2759"/>
<organism evidence="2 3">
    <name type="scientific">Paragonimus skrjabini miyazakii</name>
    <dbReference type="NCBI Taxonomy" id="59628"/>
    <lineage>
        <taxon>Eukaryota</taxon>
        <taxon>Metazoa</taxon>
        <taxon>Spiralia</taxon>
        <taxon>Lophotrochozoa</taxon>
        <taxon>Platyhelminthes</taxon>
        <taxon>Trematoda</taxon>
        <taxon>Digenea</taxon>
        <taxon>Plagiorchiida</taxon>
        <taxon>Troglotremata</taxon>
        <taxon>Troglotrematidae</taxon>
        <taxon>Paragonimus</taxon>
    </lineage>
</organism>
<evidence type="ECO:0000313" key="3">
    <source>
        <dbReference type="Proteomes" id="UP000822476"/>
    </source>
</evidence>
<reference evidence="2" key="1">
    <citation type="submission" date="2019-07" db="EMBL/GenBank/DDBJ databases">
        <title>Annotation for the trematode Paragonimus miyazaki's.</title>
        <authorList>
            <person name="Choi Y.-J."/>
        </authorList>
    </citation>
    <scope>NUCLEOTIDE SEQUENCE</scope>
    <source>
        <strain evidence="2">Japan</strain>
    </source>
</reference>
<dbReference type="EMBL" id="JTDE01002778">
    <property type="protein sequence ID" value="KAF7256899.1"/>
    <property type="molecule type" value="Genomic_DNA"/>
</dbReference>
<sequence length="444" mass="49377">MIRFAHDVPDGSLMSDISDVEGNVNDTRQLAADEYGDGSLKDKHHGSQPAISSPRISDTSSHSSKQVRFQCEVSFASMDRLSEDFSPSVGGLTQTTDCPRVVRSEETEDLTSITVLPDSSVTKESASNSAARIMYSPKLPATVAYDKSCSPQACEFSFNTSLWLETYDENSDTSCEAVTKEDYLCSDYLNKGPSFFRTSDHLPRPPLNHSSQSIICSQKSGVYKAAPDDIPLPRKSPRDLSPSSDCLSISILGEYDSAHSFTSTSSGCHLSEPKLNSTKLLIDQINRLAEKLDKTSCSGPSEQARQEAARLMQAAFDSHNTHNDAGKLVLNPGLTVNIPEQLCTFNNLMELSVNESEIVRQERERIAKQRKRMNQLRKQAAKDRPHHPPPDLLEFFDPNRHIFQSINLHFKGLPSFLPSVTRASDNLVTLFHDRRMTDFRRLSS</sequence>
<keyword evidence="3" id="KW-1185">Reference proteome</keyword>
<dbReference type="AlphaFoldDB" id="A0A8S9YPQ4"/>
<name>A0A8S9YPQ4_9TREM</name>
<evidence type="ECO:0008006" key="4">
    <source>
        <dbReference type="Google" id="ProtNLM"/>
    </source>
</evidence>
<gene>
    <name evidence="2" type="ORF">EG68_06364</name>
</gene>
<evidence type="ECO:0000313" key="2">
    <source>
        <dbReference type="EMBL" id="KAF7256899.1"/>
    </source>
</evidence>
<proteinExistence type="predicted"/>
<accession>A0A8S9YPQ4</accession>